<dbReference type="Proteomes" id="UP000078396">
    <property type="component" value="Unassembled WGS sequence"/>
</dbReference>
<evidence type="ECO:0000313" key="1">
    <source>
        <dbReference type="EMBL" id="OAN31056.1"/>
    </source>
</evidence>
<name>A0A178LJ89_MYCIR</name>
<comment type="caution">
    <text evidence="1">The sequence shown here is derived from an EMBL/GenBank/DDBJ whole genome shotgun (WGS) entry which is preliminary data.</text>
</comment>
<dbReference type="OrthoDB" id="9887416at2"/>
<dbReference type="InterPro" id="IPR027396">
    <property type="entry name" value="DsrEFH-like"/>
</dbReference>
<dbReference type="EMBL" id="LWCS01000060">
    <property type="protein sequence ID" value="OAN31056.1"/>
    <property type="molecule type" value="Genomic_DNA"/>
</dbReference>
<proteinExistence type="predicted"/>
<dbReference type="AlphaFoldDB" id="A0A178LJ89"/>
<gene>
    <name evidence="1" type="ORF">A4X20_29340</name>
</gene>
<reference evidence="1 2" key="1">
    <citation type="submission" date="2016-04" db="EMBL/GenBank/DDBJ databases">
        <title>Draft Genome Sequences of Staphylococcus capitis Strain H36, S. capitis Strain H65, S. cohnii Strain H62, S. hominis Strain H69, Mycobacterium iranicum Strain H39, Plantibacter sp. Strain H53, Pseudomonas oryzihabitans Strain H72, and Microbacterium sp. Strain H83, isolated from residential settings.</title>
        <authorList>
            <person name="Lymperopoulou D."/>
            <person name="Adams R.I."/>
            <person name="Lindow S."/>
            <person name="Coil D.A."/>
            <person name="Jospin G."/>
            <person name="Eisen J.A."/>
        </authorList>
    </citation>
    <scope>NUCLEOTIDE SEQUENCE [LARGE SCALE GENOMIC DNA]</scope>
    <source>
        <strain evidence="1 2">H39</strain>
    </source>
</reference>
<protein>
    <submittedName>
        <fullName evidence="1">Uncharacterized protein</fullName>
    </submittedName>
</protein>
<dbReference type="SUPFAM" id="SSF75169">
    <property type="entry name" value="DsrEFH-like"/>
    <property type="match status" value="1"/>
</dbReference>
<sequence>MDVVVNGPARDLVGVDSDFRDQVSELYDTGSLSLAACADTIAARRVGPADLHTAARVVPAAVLRLAQRQWAGRANLCP</sequence>
<organism evidence="1 2">
    <name type="scientific">Mycolicibacterium iranicum</name>
    <name type="common">Mycobacterium iranicum</name>
    <dbReference type="NCBI Taxonomy" id="912594"/>
    <lineage>
        <taxon>Bacteria</taxon>
        <taxon>Bacillati</taxon>
        <taxon>Actinomycetota</taxon>
        <taxon>Actinomycetes</taxon>
        <taxon>Mycobacteriales</taxon>
        <taxon>Mycobacteriaceae</taxon>
        <taxon>Mycolicibacterium</taxon>
    </lineage>
</organism>
<dbReference type="RefSeq" id="WP_064284668.1">
    <property type="nucleotide sequence ID" value="NZ_LWCS01000060.1"/>
</dbReference>
<dbReference type="Gene3D" id="3.40.1260.10">
    <property type="entry name" value="DsrEFH-like"/>
    <property type="match status" value="1"/>
</dbReference>
<accession>A0A178LJ89</accession>
<evidence type="ECO:0000313" key="2">
    <source>
        <dbReference type="Proteomes" id="UP000078396"/>
    </source>
</evidence>